<evidence type="ECO:0000313" key="1">
    <source>
        <dbReference type="EMBL" id="EYU22911.1"/>
    </source>
</evidence>
<name>A0A022Q4J8_ERYGU</name>
<dbReference type="EMBL" id="KI632191">
    <property type="protein sequence ID" value="EYU22911.1"/>
    <property type="molecule type" value="Genomic_DNA"/>
</dbReference>
<dbReference type="STRING" id="4155.A0A022Q4J8"/>
<reference evidence="1 2" key="1">
    <citation type="journal article" date="2013" name="Proc. Natl. Acad. Sci. U.S.A.">
        <title>Fine-scale variation in meiotic recombination in Mimulus inferred from population shotgun sequencing.</title>
        <authorList>
            <person name="Hellsten U."/>
            <person name="Wright K.M."/>
            <person name="Jenkins J."/>
            <person name="Shu S."/>
            <person name="Yuan Y."/>
            <person name="Wessler S.R."/>
            <person name="Schmutz J."/>
            <person name="Willis J.H."/>
            <person name="Rokhsar D.S."/>
        </authorList>
    </citation>
    <scope>NUCLEOTIDE SEQUENCE [LARGE SCALE GENOMIC DNA]</scope>
    <source>
        <strain evidence="2">cv. DUN x IM62</strain>
    </source>
</reference>
<keyword evidence="2" id="KW-1185">Reference proteome</keyword>
<organism evidence="1 2">
    <name type="scientific">Erythranthe guttata</name>
    <name type="common">Yellow monkey flower</name>
    <name type="synonym">Mimulus guttatus</name>
    <dbReference type="NCBI Taxonomy" id="4155"/>
    <lineage>
        <taxon>Eukaryota</taxon>
        <taxon>Viridiplantae</taxon>
        <taxon>Streptophyta</taxon>
        <taxon>Embryophyta</taxon>
        <taxon>Tracheophyta</taxon>
        <taxon>Spermatophyta</taxon>
        <taxon>Magnoliopsida</taxon>
        <taxon>eudicotyledons</taxon>
        <taxon>Gunneridae</taxon>
        <taxon>Pentapetalae</taxon>
        <taxon>asterids</taxon>
        <taxon>lamiids</taxon>
        <taxon>Lamiales</taxon>
        <taxon>Phrymaceae</taxon>
        <taxon>Erythranthe</taxon>
    </lineage>
</organism>
<dbReference type="Proteomes" id="UP000030748">
    <property type="component" value="Unassembled WGS sequence"/>
</dbReference>
<accession>A0A022Q4J8</accession>
<dbReference type="AlphaFoldDB" id="A0A022Q4J8"/>
<sequence length="103" mass="11768">RKDNLGYAFVNLTSAAAAKKFKRILHNFKWESISKNALYIFISKKKQGKEALIKRFENSIFSCDNMDFLPVVLDPPRNGWGSNRAPPVVLGTVHRARSISKFR</sequence>
<gene>
    <name evidence="1" type="ORF">MIMGU_mgv1a0180982mg</name>
</gene>
<proteinExistence type="predicted"/>
<protein>
    <submittedName>
        <fullName evidence="1">Uncharacterized protein</fullName>
    </submittedName>
</protein>
<feature type="non-terminal residue" evidence="1">
    <location>
        <position position="1"/>
    </location>
</feature>
<evidence type="ECO:0000313" key="2">
    <source>
        <dbReference type="Proteomes" id="UP000030748"/>
    </source>
</evidence>